<evidence type="ECO:0000313" key="5">
    <source>
        <dbReference type="EMBL" id="RZU38683.1"/>
    </source>
</evidence>
<name>A0A4Q7YP83_9GAMM</name>
<keyword evidence="2 5" id="KW-0238">DNA-binding</keyword>
<accession>A0A4Q7YP83</accession>
<dbReference type="InterPro" id="IPR020449">
    <property type="entry name" value="Tscrpt_reg_AraC-type_HTH"/>
</dbReference>
<dbReference type="PANTHER" id="PTHR47894">
    <property type="entry name" value="HTH-TYPE TRANSCRIPTIONAL REGULATOR GADX"/>
    <property type="match status" value="1"/>
</dbReference>
<feature type="domain" description="HTH araC/xylS-type" evidence="4">
    <location>
        <begin position="224"/>
        <end position="322"/>
    </location>
</feature>
<comment type="caution">
    <text evidence="5">The sequence shown here is derived from an EMBL/GenBank/DDBJ whole genome shotgun (WGS) entry which is preliminary data.</text>
</comment>
<dbReference type="Pfam" id="PF12625">
    <property type="entry name" value="Arabinose_bd"/>
    <property type="match status" value="1"/>
</dbReference>
<gene>
    <name evidence="5" type="ORF">EV700_2618</name>
</gene>
<dbReference type="InterPro" id="IPR018060">
    <property type="entry name" value="HTH_AraC"/>
</dbReference>
<evidence type="ECO:0000256" key="3">
    <source>
        <dbReference type="ARBA" id="ARBA00023163"/>
    </source>
</evidence>
<keyword evidence="6" id="KW-1185">Reference proteome</keyword>
<dbReference type="InterPro" id="IPR032687">
    <property type="entry name" value="AraC-type_N"/>
</dbReference>
<evidence type="ECO:0000256" key="1">
    <source>
        <dbReference type="ARBA" id="ARBA00023015"/>
    </source>
</evidence>
<evidence type="ECO:0000313" key="6">
    <source>
        <dbReference type="Proteomes" id="UP000292423"/>
    </source>
</evidence>
<dbReference type="PRINTS" id="PR00032">
    <property type="entry name" value="HTHARAC"/>
</dbReference>
<dbReference type="SMART" id="SM00342">
    <property type="entry name" value="HTH_ARAC"/>
    <property type="match status" value="1"/>
</dbReference>
<dbReference type="GO" id="GO:0003700">
    <property type="term" value="F:DNA-binding transcription factor activity"/>
    <property type="evidence" value="ECO:0007669"/>
    <property type="project" value="InterPro"/>
</dbReference>
<dbReference type="EMBL" id="SHKX01000013">
    <property type="protein sequence ID" value="RZU38683.1"/>
    <property type="molecule type" value="Genomic_DNA"/>
</dbReference>
<dbReference type="GO" id="GO:0005829">
    <property type="term" value="C:cytosol"/>
    <property type="evidence" value="ECO:0007669"/>
    <property type="project" value="TreeGrafter"/>
</dbReference>
<dbReference type="PROSITE" id="PS01124">
    <property type="entry name" value="HTH_ARAC_FAMILY_2"/>
    <property type="match status" value="1"/>
</dbReference>
<dbReference type="InterPro" id="IPR009057">
    <property type="entry name" value="Homeodomain-like_sf"/>
</dbReference>
<dbReference type="Pfam" id="PF12833">
    <property type="entry name" value="HTH_18"/>
    <property type="match status" value="1"/>
</dbReference>
<proteinExistence type="predicted"/>
<reference evidence="5 6" key="1">
    <citation type="submission" date="2019-02" db="EMBL/GenBank/DDBJ databases">
        <title>Genomic Encyclopedia of Type Strains, Phase IV (KMG-IV): sequencing the most valuable type-strain genomes for metagenomic binning, comparative biology and taxonomic classification.</title>
        <authorList>
            <person name="Goeker M."/>
        </authorList>
    </citation>
    <scope>NUCLEOTIDE SEQUENCE [LARGE SCALE GENOMIC DNA]</scope>
    <source>
        <strain evidence="5 6">DSM 105135</strain>
    </source>
</reference>
<dbReference type="GO" id="GO:0000976">
    <property type="term" value="F:transcription cis-regulatory region binding"/>
    <property type="evidence" value="ECO:0007669"/>
    <property type="project" value="TreeGrafter"/>
</dbReference>
<dbReference type="PANTHER" id="PTHR47894:SF1">
    <property type="entry name" value="HTH-TYPE TRANSCRIPTIONAL REGULATOR VQSM"/>
    <property type="match status" value="1"/>
</dbReference>
<dbReference type="Gene3D" id="1.10.10.60">
    <property type="entry name" value="Homeodomain-like"/>
    <property type="match status" value="1"/>
</dbReference>
<protein>
    <submittedName>
        <fullName evidence="5">AraC-like DNA-binding protein</fullName>
    </submittedName>
</protein>
<keyword evidence="1" id="KW-0805">Transcription regulation</keyword>
<keyword evidence="3" id="KW-0804">Transcription</keyword>
<dbReference type="AlphaFoldDB" id="A0A4Q7YP83"/>
<dbReference type="SUPFAM" id="SSF46689">
    <property type="entry name" value="Homeodomain-like"/>
    <property type="match status" value="1"/>
</dbReference>
<evidence type="ECO:0000256" key="2">
    <source>
        <dbReference type="ARBA" id="ARBA00023125"/>
    </source>
</evidence>
<evidence type="ECO:0000259" key="4">
    <source>
        <dbReference type="PROSITE" id="PS01124"/>
    </source>
</evidence>
<organism evidence="5 6">
    <name type="scientific">Fluviicoccus keumensis</name>
    <dbReference type="NCBI Taxonomy" id="1435465"/>
    <lineage>
        <taxon>Bacteria</taxon>
        <taxon>Pseudomonadati</taxon>
        <taxon>Pseudomonadota</taxon>
        <taxon>Gammaproteobacteria</taxon>
        <taxon>Moraxellales</taxon>
        <taxon>Moraxellaceae</taxon>
        <taxon>Fluviicoccus</taxon>
    </lineage>
</organism>
<dbReference type="Proteomes" id="UP000292423">
    <property type="component" value="Unassembled WGS sequence"/>
</dbReference>
<sequence length="325" mass="36748">MYVAGTAAALLLDFMGRQGLELPALRQQLLDLAAQRIIPFREWWRAIEAIRESCVLPALGLEIGRCIRPHHIGVVGYVAMYSGTAMHALMRFNRLEPLLHNLTPSAVSVEGDDVVLTWDHGDSTLVVDELLAAGLYTLLCQFLEGCEKPVARVEFRYPPPPDTSPYEAFFGLPPVFNALRQAIHLPVRCLNQSLNRYDPFLVQLLEQQAEAALKSIPTSDALLQSLQQQIMSVLQDGQPELAYVAERLGISERSLYRQLRERGLRYKQVLNSLRYELAKDYLRNPLLALPEIALLLGFAEQSAFSRAFKSWSGMSPLRYRRRQSE</sequence>